<evidence type="ECO:0008006" key="3">
    <source>
        <dbReference type="Google" id="ProtNLM"/>
    </source>
</evidence>
<dbReference type="PROSITE" id="PS51257">
    <property type="entry name" value="PROKAR_LIPOPROTEIN"/>
    <property type="match status" value="1"/>
</dbReference>
<evidence type="ECO:0000313" key="1">
    <source>
        <dbReference type="EMBL" id="SDF89735.1"/>
    </source>
</evidence>
<proteinExistence type="predicted"/>
<keyword evidence="2" id="KW-1185">Reference proteome</keyword>
<dbReference type="OrthoDB" id="240505at2157"/>
<sequence length="171" mass="17715">MESRSRSVAVVGAVAVLLVLAGCSGAPGDATPTPNASGYHEPASEYLLTAAEFTNWEGNGTRAPGAAPAGMESGRVLELRNGSSNLQIALLVFESPADARAFLAAQRETYRSDGVNATNVSVGDRAFGVTSLTETAVNAQQANVYVQVTGTVPLNGSEQYARAQLRAVTDR</sequence>
<dbReference type="RefSeq" id="WP_092693536.1">
    <property type="nucleotide sequence ID" value="NZ_FNBK01000011.1"/>
</dbReference>
<reference evidence="2" key="1">
    <citation type="submission" date="2016-10" db="EMBL/GenBank/DDBJ databases">
        <authorList>
            <person name="Varghese N."/>
            <person name="Submissions S."/>
        </authorList>
    </citation>
    <scope>NUCLEOTIDE SEQUENCE [LARGE SCALE GENOMIC DNA]</scope>
    <source>
        <strain evidence="2">IBRC-M 10760</strain>
    </source>
</reference>
<name>A0A1G7PU28_9EURY</name>
<gene>
    <name evidence="1" type="ORF">SAMN05216218_11116</name>
</gene>
<dbReference type="AlphaFoldDB" id="A0A1G7PU28"/>
<protein>
    <recommendedName>
        <fullName evidence="3">Lipoprotein</fullName>
    </recommendedName>
</protein>
<organism evidence="1 2">
    <name type="scientific">Halorientalis regularis</name>
    <dbReference type="NCBI Taxonomy" id="660518"/>
    <lineage>
        <taxon>Archaea</taxon>
        <taxon>Methanobacteriati</taxon>
        <taxon>Methanobacteriota</taxon>
        <taxon>Stenosarchaea group</taxon>
        <taxon>Halobacteria</taxon>
        <taxon>Halobacteriales</taxon>
        <taxon>Haloarculaceae</taxon>
        <taxon>Halorientalis</taxon>
    </lineage>
</organism>
<accession>A0A1G7PU28</accession>
<evidence type="ECO:0000313" key="2">
    <source>
        <dbReference type="Proteomes" id="UP000199076"/>
    </source>
</evidence>
<dbReference type="Proteomes" id="UP000199076">
    <property type="component" value="Unassembled WGS sequence"/>
</dbReference>
<dbReference type="EMBL" id="FNBK01000011">
    <property type="protein sequence ID" value="SDF89735.1"/>
    <property type="molecule type" value="Genomic_DNA"/>
</dbReference>